<dbReference type="Gene3D" id="3.40.50.300">
    <property type="entry name" value="P-loop containing nucleotide triphosphate hydrolases"/>
    <property type="match status" value="2"/>
</dbReference>
<dbReference type="Proteomes" id="UP000198775">
    <property type="component" value="Unassembled WGS sequence"/>
</dbReference>
<dbReference type="InterPro" id="IPR051162">
    <property type="entry name" value="T4SS_component"/>
</dbReference>
<feature type="region of interest" description="Disordered" evidence="1">
    <location>
        <begin position="1"/>
        <end position="65"/>
    </location>
</feature>
<organism evidence="2 3">
    <name type="scientific">Halorientalis persicus</name>
    <dbReference type="NCBI Taxonomy" id="1367881"/>
    <lineage>
        <taxon>Archaea</taxon>
        <taxon>Methanobacteriati</taxon>
        <taxon>Methanobacteriota</taxon>
        <taxon>Stenosarchaea group</taxon>
        <taxon>Halobacteria</taxon>
        <taxon>Halobacteriales</taxon>
        <taxon>Haloarculaceae</taxon>
        <taxon>Halorientalis</taxon>
    </lineage>
</organism>
<accession>A0A1H8L425</accession>
<evidence type="ECO:0000313" key="3">
    <source>
        <dbReference type="Proteomes" id="UP000198775"/>
    </source>
</evidence>
<dbReference type="PANTHER" id="PTHR30121:SF6">
    <property type="entry name" value="SLR6007 PROTEIN"/>
    <property type="match status" value="1"/>
</dbReference>
<evidence type="ECO:0000313" key="2">
    <source>
        <dbReference type="EMBL" id="SEN99859.1"/>
    </source>
</evidence>
<reference evidence="3" key="1">
    <citation type="submission" date="2016-10" db="EMBL/GenBank/DDBJ databases">
        <authorList>
            <person name="Varghese N."/>
            <person name="Submissions S."/>
        </authorList>
    </citation>
    <scope>NUCLEOTIDE SEQUENCE [LARGE SCALE GENOMIC DNA]</scope>
    <source>
        <strain evidence="3">IBRC-M 10043</strain>
    </source>
</reference>
<name>A0A1H8L425_9EURY</name>
<feature type="region of interest" description="Disordered" evidence="1">
    <location>
        <begin position="904"/>
        <end position="942"/>
    </location>
</feature>
<sequence length="1278" mass="141112">MRSNVLPRPELPSLWTTAQARSSDKSKQSSTGTGATDQPLPAVPDEPQTRPYIEIRPTDTPLDPGTVAHGIDVLVTALQEASQDGLWHTLMDSVQQPHVEWVLVSDGRSDAQIRYFVGTDDNELLPDVKHVLRTALPNSYELREVTWHPRQIYEQLPVAATPEDCHPHPAITPARPYVAGVEYCGHAKRRSDWQAPLAPFEEIIDNSEAPQHHRNQNQRESRRVPLATLIETMREANVPVIYQAVCRSYDDWTGDRRSYLQTLRDDEDWLMDLISQRSQEEKRAYQPPPEDQARIDAIRTRDPARSLLLSARAVVLTRTDPPLADSIARELTSVFGHVGTQFHEVRGQLRTDDDLHPANRKPPGAQVFHDLVDRTVYPATYTGPRTRLPGVSTTSRGLVVCPPELPNFCLLGGQGLTPDGKRALGTRARERTGVALPPPDLLAHYTGPGMSLCMPLTHDRDPYGQPLSLPPAEQDRHIVVGGRTGAGKSILVETAMLTNVDATAGLDILIDSKGGGTAEEYLRAHYAQHGDLDDVLYFDCTEVLPALSFFDIRALLDADVPHSEAAARVAGQYEEILRGLMGADRYDRAVDAPKVIRNHVKALFDPIHGDETFGHDDLYASLRRTMEMEAPPTVTTDGLEEYFDNLVERDREVFQKVLGGAVGRVDTIATDERLASVFNHTPGEGDAAFDFGELLDEDRVVIFDFGGMEDRMKRTLTLVLLSNLWTALKARAEAADAAADLPLVNLYLEEGAEVAETEVMDTLLSQGRSFGLSVLLGVQFPEQLKSSDPTTETYLEALNEVATTVVGNVSVTDDLAGALATEDMDPEAVARRLSALQRGEWFVQPAAPFGEPRPRPFLAESLAPPPGHPASDQPLTASEGQAFENAFESACDRTRKTAGLAHIDAGAVPAPDTEEESTDPTTDPNATAAELTDPDIRRDSLLPHTQRRPDCIAYDADAHTLRCTSCDNRYDPTVDGMRDAIECCHSLVDVDRDDIPVCEINLKLSPEEIEASEWSVTQLLFLQAVYNAQQLRFDVLEYDIVRDSMVRLREYVGIEYDAVLELVDAGILRDHGKEPHKLYSLAPDGREVIGESYSRGVEFGHGAGDLEESAQHVLLVELLRRYFVDEFAEDSASAVEQVVPYYELQEGEAPAASFMGDGEDTAEVESVERRRLDVAGLDADGEVVVVGEAERLNNDSHEAIPADYDKMAACEPEEAIWATLTRTDAHEVLETLNDPADGEPRVEKTYSKNTPARDIRIDTPGATEIYPISYLRRLLGEE</sequence>
<dbReference type="EMBL" id="FOCX01000007">
    <property type="protein sequence ID" value="SEN99859.1"/>
    <property type="molecule type" value="Genomic_DNA"/>
</dbReference>
<dbReference type="AlphaFoldDB" id="A0A1H8L425"/>
<dbReference type="SUPFAM" id="SSF52540">
    <property type="entry name" value="P-loop containing nucleoside triphosphate hydrolases"/>
    <property type="match status" value="1"/>
</dbReference>
<protein>
    <submittedName>
        <fullName evidence="2">Uncharacterized protein</fullName>
    </submittedName>
</protein>
<dbReference type="PANTHER" id="PTHR30121">
    <property type="entry name" value="UNCHARACTERIZED PROTEIN YJGR-RELATED"/>
    <property type="match status" value="1"/>
</dbReference>
<evidence type="ECO:0000256" key="1">
    <source>
        <dbReference type="SAM" id="MobiDB-lite"/>
    </source>
</evidence>
<feature type="compositionally biased region" description="Low complexity" evidence="1">
    <location>
        <begin position="919"/>
        <end position="929"/>
    </location>
</feature>
<dbReference type="InterPro" id="IPR027417">
    <property type="entry name" value="P-loop_NTPase"/>
</dbReference>
<proteinExistence type="predicted"/>
<keyword evidence="3" id="KW-1185">Reference proteome</keyword>
<gene>
    <name evidence="2" type="ORF">SAMN05216388_10075</name>
</gene>
<feature type="region of interest" description="Disordered" evidence="1">
    <location>
        <begin position="846"/>
        <end position="876"/>
    </location>
</feature>